<dbReference type="GO" id="GO:0017000">
    <property type="term" value="P:antibiotic biosynthetic process"/>
    <property type="evidence" value="ECO:0007669"/>
    <property type="project" value="UniProtKB-KW"/>
</dbReference>
<evidence type="ECO:0000256" key="6">
    <source>
        <dbReference type="PIRSR" id="PIRSR000412-50"/>
    </source>
</evidence>
<dbReference type="Pfam" id="PF00464">
    <property type="entry name" value="SHMT"/>
    <property type="match status" value="1"/>
</dbReference>
<keyword evidence="3 5" id="KW-0663">Pyridoxal phosphate</keyword>
<feature type="domain" description="Serine hydroxymethyltransferase-like" evidence="7">
    <location>
        <begin position="24"/>
        <end position="404"/>
    </location>
</feature>
<keyword evidence="9" id="KW-1185">Reference proteome</keyword>
<evidence type="ECO:0000313" key="8">
    <source>
        <dbReference type="EMBL" id="MBB1151748.1"/>
    </source>
</evidence>
<dbReference type="GO" id="GO:0019264">
    <property type="term" value="P:glycine biosynthetic process from serine"/>
    <property type="evidence" value="ECO:0007669"/>
    <property type="project" value="UniProtKB-UniRule"/>
</dbReference>
<comment type="pathway">
    <text evidence="5">Amino-acid biosynthesis; glycine biosynthesis; glycine from L-serine: step 1/1.</text>
</comment>
<dbReference type="Gene3D" id="3.40.640.10">
    <property type="entry name" value="Type I PLP-dependent aspartate aminotransferase-like (Major domain)"/>
    <property type="match status" value="1"/>
</dbReference>
<dbReference type="Gene3D" id="3.90.1150.10">
    <property type="entry name" value="Aspartate Aminotransferase, domain 1"/>
    <property type="match status" value="1"/>
</dbReference>
<dbReference type="InterPro" id="IPR049943">
    <property type="entry name" value="Ser_HO-MeTrfase-like"/>
</dbReference>
<feature type="modified residue" description="N6-(pyridoxal phosphate)lysine" evidence="5 6">
    <location>
        <position position="244"/>
    </location>
</feature>
<evidence type="ECO:0000256" key="4">
    <source>
        <dbReference type="ARBA" id="ARBA00023194"/>
    </source>
</evidence>
<evidence type="ECO:0000256" key="5">
    <source>
        <dbReference type="HAMAP-Rule" id="MF_00051"/>
    </source>
</evidence>
<dbReference type="InterPro" id="IPR015421">
    <property type="entry name" value="PyrdxlP-dep_Trfase_major"/>
</dbReference>
<sequence length="451" mass="47638">MTSNVFPALGRLPDLARAGIDGLRTTDPDLYRMLEAEYRRQTDTLVMVASCSVVDPSVLVCSASPAVNVTAEGYPGRRFHAGCAQVDEIEQLAIDRACALFGARYANVQSHSASVANEAVLAALMRPGDPLLGMELRQGGHLTHGAPASMSGQLYDAHGYGLGPDGGIDYDQVRSIAHQVRPKVIVCGATAYPRAVDFRRFREIADEVDAMLIADISHIAGLVAAGRHQNPIDHAHLTTTCTHKQLFGPRGALILSGRDWDRPVGGTTLAARIQRAIFPLFQGAPAVNTIAAKACALGRCATPAFAELAGRIADDARALADAFGRLGYTVVSGGTDNHIVLLDLTPLGISGLVAEKALESAGIIVNKNHIPADPRPSAVTSGLRIGTNTLAARGARPADMSRCAGLADRVLRAVQPVDDRDHVLDPCIRAEVNAEVVELCRAWPLPGYPAG</sequence>
<comment type="subunit">
    <text evidence="5">Homodimer.</text>
</comment>
<dbReference type="Proteomes" id="UP000526734">
    <property type="component" value="Unassembled WGS sequence"/>
</dbReference>
<dbReference type="AlphaFoldDB" id="A0A7W3VRC6"/>
<evidence type="ECO:0000256" key="1">
    <source>
        <dbReference type="ARBA" id="ARBA00001933"/>
    </source>
</evidence>
<dbReference type="PANTHER" id="PTHR11680">
    <property type="entry name" value="SERINE HYDROXYMETHYLTRANSFERASE"/>
    <property type="match status" value="1"/>
</dbReference>
<evidence type="ECO:0000313" key="9">
    <source>
        <dbReference type="Proteomes" id="UP000526734"/>
    </source>
</evidence>
<comment type="function">
    <text evidence="5">Catalyzes the reversible interconversion of serine and glycine with tetrahydrofolate (THF) serving as the one-carbon carrier. This reaction serves as the major source of one-carbon groups required for the biosynthesis of purines, thymidylate, methionine, and other important biomolecules. Also exhibits THF-independent aldolase activity toward beta-hydroxyamino acids, producing glycine and aldehydes, via a retro-aldol mechanism.</text>
</comment>
<comment type="caution">
    <text evidence="8">The sequence shown here is derived from an EMBL/GenBank/DDBJ whole genome shotgun (WGS) entry which is preliminary data.</text>
</comment>
<keyword evidence="5" id="KW-0028">Amino-acid biosynthesis</keyword>
<dbReference type="UniPathway" id="UPA00288">
    <property type="reaction ID" value="UER01023"/>
</dbReference>
<comment type="caution">
    <text evidence="5">Lacks conserved residue(s) required for the propagation of feature annotation.</text>
</comment>
<dbReference type="SUPFAM" id="SSF53383">
    <property type="entry name" value="PLP-dependent transferases"/>
    <property type="match status" value="1"/>
</dbReference>
<dbReference type="HAMAP" id="MF_00051">
    <property type="entry name" value="SHMT"/>
    <property type="match status" value="1"/>
</dbReference>
<dbReference type="PANTHER" id="PTHR11680:SF35">
    <property type="entry name" value="SERINE HYDROXYMETHYLTRANSFERASE 1"/>
    <property type="match status" value="1"/>
</dbReference>
<dbReference type="GO" id="GO:0004372">
    <property type="term" value="F:glycine hydroxymethyltransferase activity"/>
    <property type="evidence" value="ECO:0007669"/>
    <property type="project" value="UniProtKB-UniRule"/>
</dbReference>
<dbReference type="EC" id="2.1.2.1" evidence="5"/>
<name>A0A7W3VRC6_9PSEU</name>
<dbReference type="InterPro" id="IPR001085">
    <property type="entry name" value="Ser_HO-MeTrfase"/>
</dbReference>
<keyword evidence="4" id="KW-0045">Antibiotic biosynthesis</keyword>
<dbReference type="GO" id="GO:0032259">
    <property type="term" value="P:methylation"/>
    <property type="evidence" value="ECO:0007669"/>
    <property type="project" value="UniProtKB-KW"/>
</dbReference>
<evidence type="ECO:0000256" key="2">
    <source>
        <dbReference type="ARBA" id="ARBA00006376"/>
    </source>
</evidence>
<dbReference type="EMBL" id="JACGZW010000001">
    <property type="protein sequence ID" value="MBB1151748.1"/>
    <property type="molecule type" value="Genomic_DNA"/>
</dbReference>
<feature type="binding site" evidence="5">
    <location>
        <position position="136"/>
    </location>
    <ligand>
        <name>(6S)-5,6,7,8-tetrahydrofolate</name>
        <dbReference type="ChEBI" id="CHEBI:57453"/>
    </ligand>
</feature>
<comment type="similarity">
    <text evidence="2 5">Belongs to the SHMT family.</text>
</comment>
<organism evidence="8 9">
    <name type="scientific">Amycolatopsis dendrobii</name>
    <dbReference type="NCBI Taxonomy" id="2760662"/>
    <lineage>
        <taxon>Bacteria</taxon>
        <taxon>Bacillati</taxon>
        <taxon>Actinomycetota</taxon>
        <taxon>Actinomycetes</taxon>
        <taxon>Pseudonocardiales</taxon>
        <taxon>Pseudonocardiaceae</taxon>
        <taxon>Amycolatopsis</taxon>
    </lineage>
</organism>
<dbReference type="NCBIfam" id="NF000586">
    <property type="entry name" value="PRK00011.1"/>
    <property type="match status" value="1"/>
</dbReference>
<evidence type="ECO:0000259" key="7">
    <source>
        <dbReference type="Pfam" id="PF00464"/>
    </source>
</evidence>
<dbReference type="GO" id="GO:0030170">
    <property type="term" value="F:pyridoxal phosphate binding"/>
    <property type="evidence" value="ECO:0007669"/>
    <property type="project" value="UniProtKB-UniRule"/>
</dbReference>
<proteinExistence type="inferred from homology"/>
<dbReference type="GO" id="GO:0008168">
    <property type="term" value="F:methyltransferase activity"/>
    <property type="evidence" value="ECO:0007669"/>
    <property type="project" value="UniProtKB-KW"/>
</dbReference>
<dbReference type="UniPathway" id="UPA00193"/>
<dbReference type="GO" id="GO:0035999">
    <property type="term" value="P:tetrahydrofolate interconversion"/>
    <property type="evidence" value="ECO:0007669"/>
    <property type="project" value="UniProtKB-UniRule"/>
</dbReference>
<gene>
    <name evidence="5" type="primary">glyA</name>
    <name evidence="8" type="ORF">H4281_01245</name>
</gene>
<dbReference type="PIRSF" id="PIRSF000412">
    <property type="entry name" value="SHMT"/>
    <property type="match status" value="1"/>
</dbReference>
<comment type="pathway">
    <text evidence="5">One-carbon metabolism; tetrahydrofolate interconversion.</text>
</comment>
<keyword evidence="5 8" id="KW-0808">Transferase</keyword>
<comment type="cofactor">
    <cofactor evidence="1 5 6">
        <name>pyridoxal 5'-phosphate</name>
        <dbReference type="ChEBI" id="CHEBI:597326"/>
    </cofactor>
</comment>
<dbReference type="RefSeq" id="WP_182888990.1">
    <property type="nucleotide sequence ID" value="NZ_JACGZW010000001.1"/>
</dbReference>
<keyword evidence="8" id="KW-0489">Methyltransferase</keyword>
<evidence type="ECO:0000256" key="3">
    <source>
        <dbReference type="ARBA" id="ARBA00022898"/>
    </source>
</evidence>
<dbReference type="GO" id="GO:0005829">
    <property type="term" value="C:cytosol"/>
    <property type="evidence" value="ECO:0007669"/>
    <property type="project" value="TreeGrafter"/>
</dbReference>
<dbReference type="CDD" id="cd00378">
    <property type="entry name" value="SHMT"/>
    <property type="match status" value="1"/>
</dbReference>
<feature type="binding site" evidence="5">
    <location>
        <begin position="140"/>
        <end position="142"/>
    </location>
    <ligand>
        <name>(6S)-5,6,7,8-tetrahydrofolate</name>
        <dbReference type="ChEBI" id="CHEBI:57453"/>
    </ligand>
</feature>
<comment type="catalytic activity">
    <reaction evidence="5">
        <text>(6R)-5,10-methylene-5,6,7,8-tetrahydrofolate + glycine + H2O = (6S)-5,6,7,8-tetrahydrofolate + L-serine</text>
        <dbReference type="Rhea" id="RHEA:15481"/>
        <dbReference type="ChEBI" id="CHEBI:15377"/>
        <dbReference type="ChEBI" id="CHEBI:15636"/>
        <dbReference type="ChEBI" id="CHEBI:33384"/>
        <dbReference type="ChEBI" id="CHEBI:57305"/>
        <dbReference type="ChEBI" id="CHEBI:57453"/>
        <dbReference type="EC" id="2.1.2.1"/>
    </reaction>
</comment>
<dbReference type="InterPro" id="IPR015422">
    <property type="entry name" value="PyrdxlP-dep_Trfase_small"/>
</dbReference>
<dbReference type="InterPro" id="IPR039429">
    <property type="entry name" value="SHMT-like_dom"/>
</dbReference>
<accession>A0A7W3VRC6</accession>
<keyword evidence="5" id="KW-0963">Cytoplasm</keyword>
<protein>
    <recommendedName>
        <fullName evidence="5">Serine hydroxymethyltransferase</fullName>
        <shortName evidence="5">SHMT</shortName>
        <shortName evidence="5">Serine methylase</shortName>
        <ecNumber evidence="5">2.1.2.1</ecNumber>
    </recommendedName>
</protein>
<feature type="site" description="Plays an important role in substrate specificity" evidence="5">
    <location>
        <position position="243"/>
    </location>
</feature>
<comment type="subcellular location">
    <subcellularLocation>
        <location evidence="5">Cytoplasm</location>
    </subcellularLocation>
</comment>
<dbReference type="InterPro" id="IPR015424">
    <property type="entry name" value="PyrdxlP-dep_Trfase"/>
</dbReference>
<reference evidence="8 9" key="1">
    <citation type="submission" date="2020-08" db="EMBL/GenBank/DDBJ databases">
        <title>Amycolatopsis sp. nov. DR6-1 isolated from Dendrobium heterocarpum.</title>
        <authorList>
            <person name="Tedsree N."/>
            <person name="Kuncharoen N."/>
            <person name="Likhitwitayawuid K."/>
            <person name="Tanasupawat S."/>
        </authorList>
    </citation>
    <scope>NUCLEOTIDE SEQUENCE [LARGE SCALE GENOMIC DNA]</scope>
    <source>
        <strain evidence="8 9">DR6-1</strain>
    </source>
</reference>
<keyword evidence="5" id="KW-0554">One-carbon metabolism</keyword>